<dbReference type="Proteomes" id="UP000095287">
    <property type="component" value="Unplaced"/>
</dbReference>
<evidence type="ECO:0000313" key="2">
    <source>
        <dbReference type="Proteomes" id="UP000095287"/>
    </source>
</evidence>
<protein>
    <submittedName>
        <fullName evidence="3">Uncharacterized protein</fullName>
    </submittedName>
</protein>
<feature type="region of interest" description="Disordered" evidence="1">
    <location>
        <begin position="49"/>
        <end position="83"/>
    </location>
</feature>
<keyword evidence="2" id="KW-1185">Reference proteome</keyword>
<accession>A0A1I7YTD6</accession>
<proteinExistence type="predicted"/>
<dbReference type="WBParaSite" id="L893_g19507.t1">
    <property type="protein sequence ID" value="L893_g19507.t1"/>
    <property type="gene ID" value="L893_g19507"/>
</dbReference>
<evidence type="ECO:0000313" key="3">
    <source>
        <dbReference type="WBParaSite" id="L893_g19507.t1"/>
    </source>
</evidence>
<organism evidence="2 3">
    <name type="scientific">Steinernema glaseri</name>
    <dbReference type="NCBI Taxonomy" id="37863"/>
    <lineage>
        <taxon>Eukaryota</taxon>
        <taxon>Metazoa</taxon>
        <taxon>Ecdysozoa</taxon>
        <taxon>Nematoda</taxon>
        <taxon>Chromadorea</taxon>
        <taxon>Rhabditida</taxon>
        <taxon>Tylenchina</taxon>
        <taxon>Panagrolaimomorpha</taxon>
        <taxon>Strongyloidoidea</taxon>
        <taxon>Steinernematidae</taxon>
        <taxon>Steinernema</taxon>
    </lineage>
</organism>
<sequence>MFGGTADQHVNIVAAEVSTCRASFDTKRKTRERGSTNWPAGDAIFRVDRIKDGSEERRRGLKGPESEGGVKPQEGSLGRKKGESHNKGVILCFPNARPSCDTGVGKVDRNGRDSEKANTWFMVLFFRRHLWKQYPLESEPRGFNTYIDLTEPPRDGAIF</sequence>
<feature type="compositionally biased region" description="Basic and acidic residues" evidence="1">
    <location>
        <begin position="49"/>
        <end position="65"/>
    </location>
</feature>
<evidence type="ECO:0000256" key="1">
    <source>
        <dbReference type="SAM" id="MobiDB-lite"/>
    </source>
</evidence>
<name>A0A1I7YTD6_9BILA</name>
<dbReference type="AlphaFoldDB" id="A0A1I7YTD6"/>
<reference evidence="3" key="1">
    <citation type="submission" date="2016-11" db="UniProtKB">
        <authorList>
            <consortium name="WormBaseParasite"/>
        </authorList>
    </citation>
    <scope>IDENTIFICATION</scope>
</reference>